<organism evidence="13 14">
    <name type="scientific">Heterotrigona itama</name>
    <dbReference type="NCBI Taxonomy" id="395501"/>
    <lineage>
        <taxon>Eukaryota</taxon>
        <taxon>Metazoa</taxon>
        <taxon>Ecdysozoa</taxon>
        <taxon>Arthropoda</taxon>
        <taxon>Hexapoda</taxon>
        <taxon>Insecta</taxon>
        <taxon>Pterygota</taxon>
        <taxon>Neoptera</taxon>
        <taxon>Endopterygota</taxon>
        <taxon>Hymenoptera</taxon>
        <taxon>Apocrita</taxon>
        <taxon>Aculeata</taxon>
        <taxon>Apoidea</taxon>
        <taxon>Anthophila</taxon>
        <taxon>Apidae</taxon>
        <taxon>Heterotrigona</taxon>
    </lineage>
</organism>
<dbReference type="Gene3D" id="3.90.70.10">
    <property type="entry name" value="Cysteine proteinases"/>
    <property type="match status" value="1"/>
</dbReference>
<dbReference type="Gene3D" id="2.60.210.10">
    <property type="entry name" value="Apoptosis, Tumor Necrosis Factor Receptor Associated Protein 2, Chain A"/>
    <property type="match status" value="1"/>
</dbReference>
<dbReference type="CDD" id="cd02659">
    <property type="entry name" value="peptidase_C19C"/>
    <property type="match status" value="1"/>
</dbReference>
<keyword evidence="5 9" id="KW-0833">Ubl conjugation pathway</keyword>
<feature type="region of interest" description="Disordered" evidence="10">
    <location>
        <begin position="227"/>
        <end position="252"/>
    </location>
</feature>
<evidence type="ECO:0000256" key="7">
    <source>
        <dbReference type="ARBA" id="ARBA00022807"/>
    </source>
</evidence>
<keyword evidence="4 9" id="KW-0645">Protease</keyword>
<dbReference type="PANTHER" id="PTHR24006:SF644">
    <property type="entry name" value="UBIQUITIN CARBOXYL-TERMINAL HYDROLASE 7"/>
    <property type="match status" value="1"/>
</dbReference>
<evidence type="ECO:0000256" key="1">
    <source>
        <dbReference type="ARBA" id="ARBA00000707"/>
    </source>
</evidence>
<reference evidence="13" key="1">
    <citation type="submission" date="2020-07" db="EMBL/GenBank/DDBJ databases">
        <authorList>
            <person name="Nazaruddin N."/>
        </authorList>
    </citation>
    <scope>NUCLEOTIDE SEQUENCE</scope>
</reference>
<keyword evidence="8" id="KW-0539">Nucleus</keyword>
<dbReference type="OrthoDB" id="289038at2759"/>
<gene>
    <name evidence="13" type="ORF">MHI_LOCUS458611</name>
</gene>
<feature type="region of interest" description="Disordered" evidence="10">
    <location>
        <begin position="759"/>
        <end position="792"/>
    </location>
</feature>
<comment type="similarity">
    <text evidence="3 9">Belongs to the peptidase C19 family.</text>
</comment>
<evidence type="ECO:0000259" key="11">
    <source>
        <dbReference type="PROSITE" id="PS50144"/>
    </source>
</evidence>
<dbReference type="InterPro" id="IPR008974">
    <property type="entry name" value="TRAF-like"/>
</dbReference>
<accession>A0A6V7H6S0</accession>
<comment type="caution">
    <text evidence="13">The sequence shown here is derived from an EMBL/GenBank/DDBJ whole genome shotgun (WGS) entry which is preliminary data.</text>
</comment>
<evidence type="ECO:0000256" key="9">
    <source>
        <dbReference type="RuleBase" id="RU366025"/>
    </source>
</evidence>
<dbReference type="AlphaFoldDB" id="A0A6V7H6S0"/>
<evidence type="ECO:0000256" key="10">
    <source>
        <dbReference type="SAM" id="MobiDB-lite"/>
    </source>
</evidence>
<feature type="domain" description="USP" evidence="12">
    <location>
        <begin position="420"/>
        <end position="728"/>
    </location>
</feature>
<dbReference type="InterPro" id="IPR028889">
    <property type="entry name" value="USP"/>
</dbReference>
<dbReference type="FunFam" id="2.60.210.10:FF:000006">
    <property type="entry name" value="Ubiquitin carboxyl-terminal hydrolase 7"/>
    <property type="match status" value="1"/>
</dbReference>
<dbReference type="GO" id="GO:0031647">
    <property type="term" value="P:regulation of protein stability"/>
    <property type="evidence" value="ECO:0007669"/>
    <property type="project" value="TreeGrafter"/>
</dbReference>
<dbReference type="GO" id="GO:0006508">
    <property type="term" value="P:proteolysis"/>
    <property type="evidence" value="ECO:0007669"/>
    <property type="project" value="UniProtKB-KW"/>
</dbReference>
<dbReference type="InterPro" id="IPR050164">
    <property type="entry name" value="Peptidase_C19"/>
</dbReference>
<dbReference type="PROSITE" id="PS00973">
    <property type="entry name" value="USP_2"/>
    <property type="match status" value="1"/>
</dbReference>
<evidence type="ECO:0000256" key="6">
    <source>
        <dbReference type="ARBA" id="ARBA00022801"/>
    </source>
</evidence>
<keyword evidence="14" id="KW-1185">Reference proteome</keyword>
<dbReference type="SUPFAM" id="SSF54001">
    <property type="entry name" value="Cysteine proteinases"/>
    <property type="match status" value="1"/>
</dbReference>
<dbReference type="Pfam" id="PF22486">
    <property type="entry name" value="MATH_2"/>
    <property type="match status" value="1"/>
</dbReference>
<dbReference type="GO" id="GO:0005829">
    <property type="term" value="C:cytosol"/>
    <property type="evidence" value="ECO:0007669"/>
    <property type="project" value="TreeGrafter"/>
</dbReference>
<proteinExistence type="inferred from homology"/>
<dbReference type="InterPro" id="IPR001394">
    <property type="entry name" value="Peptidase_C19_UCH"/>
</dbReference>
<evidence type="ECO:0000256" key="5">
    <source>
        <dbReference type="ARBA" id="ARBA00022786"/>
    </source>
</evidence>
<evidence type="ECO:0000259" key="12">
    <source>
        <dbReference type="PROSITE" id="PS50235"/>
    </source>
</evidence>
<dbReference type="PROSITE" id="PS50144">
    <property type="entry name" value="MATH"/>
    <property type="match status" value="1"/>
</dbReference>
<evidence type="ECO:0000256" key="8">
    <source>
        <dbReference type="ARBA" id="ARBA00023242"/>
    </source>
</evidence>
<protein>
    <recommendedName>
        <fullName evidence="9">Ubiquitin carboxyl-terminal hydrolase</fullName>
        <ecNumber evidence="9">3.4.19.12</ecNumber>
    </recommendedName>
</protein>
<dbReference type="Pfam" id="PF00443">
    <property type="entry name" value="UCH"/>
    <property type="match status" value="1"/>
</dbReference>
<dbReference type="InterPro" id="IPR018200">
    <property type="entry name" value="USP_CS"/>
</dbReference>
<feature type="compositionally biased region" description="Basic and acidic residues" evidence="10">
    <location>
        <begin position="761"/>
        <end position="777"/>
    </location>
</feature>
<evidence type="ECO:0000313" key="13">
    <source>
        <dbReference type="EMBL" id="CAD1474270.1"/>
    </source>
</evidence>
<sequence>RSERRSSKQIDLFSSVKTSAECIGVQVKKLEALLERFGRTGDRWQRLDQILKSKHSGAVVRKKYSWRQEQGQRRNNEDIAQGWNICCGRPPKKRGHLIAAEIGLIASKYQSPSCGKRTSFSSRSSDASSVAIGIEQLHQQNLLEQRSSVPDENNQFIERHQSIFARNSFAVIPVKLTSEVTSTAEAASEVPGAIKTTINIGIAMNHVNDQENLKQLNLAPVQVNEVEEMDTQEGETPNDGGGDGNDTSPMNGESELACIVQDQEMEEDEARSEATFRYTVENLSKMKETQLSPPCYVRNLPWKIMIMPRSSQTQDRGPQKSLGFFLQCNGESESSWSCYAVADLRLLSCKEGQEPFNRKIQHLFYSKENDWGFSHFMTWQDVLDPEKGFIKDDSITLEVHVMADAPHGVSWDSKKHTGFVGLKNQGATCYMNSLLQTLYFTNQLRKAVYKMPTESDDSSKSVALALQRVFHELQFSDKPVGTKKLTKSFGWETLDSFMQHDVQEFLRVLLDKLESKMKGTCVEGTVPKLFEGKMVSFIKCKNIDYKSTRVETFYDIQLNIKGKKNIYESFNDYVSTESLDGDNKYDAGENGLQEAEKGVIFSSFPPVLHLHLMRFQYDPVTDCSVKFNDRFEFYEKISLGKYLQNKEATSADYTLHAVLVHSGDNHGGHYVVFINPAGDGKWCKFDDDVVSRCTKQEAIEHNYGGQDEDMSIAVKHCTNAYMLVYIRDSELENVLQEVKEEDIPQEVRNVLQRELSQELSDLERDKDATDTIKDSHTETTTLRPCTQNSRNPNLYIHDF</sequence>
<dbReference type="CDD" id="cd03772">
    <property type="entry name" value="MATH_HAUSP"/>
    <property type="match status" value="1"/>
</dbReference>
<dbReference type="GO" id="GO:0016579">
    <property type="term" value="P:protein deubiquitination"/>
    <property type="evidence" value="ECO:0007669"/>
    <property type="project" value="InterPro"/>
</dbReference>
<dbReference type="FunFam" id="3.90.70.10:FF:000005">
    <property type="entry name" value="Ubiquitin carboxyl-terminal hydrolase 7"/>
    <property type="match status" value="1"/>
</dbReference>
<feature type="domain" description="MATH" evidence="11">
    <location>
        <begin position="273"/>
        <end position="401"/>
    </location>
</feature>
<dbReference type="PANTHER" id="PTHR24006">
    <property type="entry name" value="UBIQUITIN CARBOXYL-TERMINAL HYDROLASE"/>
    <property type="match status" value="1"/>
</dbReference>
<dbReference type="EC" id="3.4.19.12" evidence="9"/>
<name>A0A6V7H6S0_9HYME</name>
<comment type="catalytic activity">
    <reaction evidence="1 9">
        <text>Thiol-dependent hydrolysis of ester, thioester, amide, peptide and isopeptide bonds formed by the C-terminal Gly of ubiquitin (a 76-residue protein attached to proteins as an intracellular targeting signal).</text>
        <dbReference type="EC" id="3.4.19.12"/>
    </reaction>
</comment>
<dbReference type="InterPro" id="IPR038765">
    <property type="entry name" value="Papain-like_cys_pep_sf"/>
</dbReference>
<evidence type="ECO:0000256" key="2">
    <source>
        <dbReference type="ARBA" id="ARBA00004123"/>
    </source>
</evidence>
<keyword evidence="7 9" id="KW-0788">Thiol protease</keyword>
<dbReference type="PROSITE" id="PS50235">
    <property type="entry name" value="USP_3"/>
    <property type="match status" value="1"/>
</dbReference>
<dbReference type="EMBL" id="CAJDYZ010007417">
    <property type="protein sequence ID" value="CAD1474270.1"/>
    <property type="molecule type" value="Genomic_DNA"/>
</dbReference>
<feature type="non-terminal residue" evidence="13">
    <location>
        <position position="799"/>
    </location>
</feature>
<evidence type="ECO:0000313" key="14">
    <source>
        <dbReference type="Proteomes" id="UP000752696"/>
    </source>
</evidence>
<dbReference type="PROSITE" id="PS00972">
    <property type="entry name" value="USP_1"/>
    <property type="match status" value="1"/>
</dbReference>
<evidence type="ECO:0000256" key="4">
    <source>
        <dbReference type="ARBA" id="ARBA00022670"/>
    </source>
</evidence>
<dbReference type="InterPro" id="IPR002083">
    <property type="entry name" value="MATH/TRAF_dom"/>
</dbReference>
<feature type="compositionally biased region" description="Polar residues" evidence="10">
    <location>
        <begin position="778"/>
        <end position="792"/>
    </location>
</feature>
<dbReference type="SUPFAM" id="SSF49599">
    <property type="entry name" value="TRAF domain-like"/>
    <property type="match status" value="1"/>
</dbReference>
<dbReference type="GO" id="GO:0004843">
    <property type="term" value="F:cysteine-type deubiquitinase activity"/>
    <property type="evidence" value="ECO:0007669"/>
    <property type="project" value="UniProtKB-UniRule"/>
</dbReference>
<keyword evidence="6 9" id="KW-0378">Hydrolase</keyword>
<comment type="subcellular location">
    <subcellularLocation>
        <location evidence="2">Nucleus</location>
    </subcellularLocation>
</comment>
<dbReference type="SMART" id="SM00061">
    <property type="entry name" value="MATH"/>
    <property type="match status" value="1"/>
</dbReference>
<evidence type="ECO:0000256" key="3">
    <source>
        <dbReference type="ARBA" id="ARBA00009085"/>
    </source>
</evidence>
<dbReference type="Proteomes" id="UP000752696">
    <property type="component" value="Unassembled WGS sequence"/>
</dbReference>
<dbReference type="GO" id="GO:0005634">
    <property type="term" value="C:nucleus"/>
    <property type="evidence" value="ECO:0007669"/>
    <property type="project" value="UniProtKB-SubCell"/>
</dbReference>